<dbReference type="Proteomes" id="UP000193863">
    <property type="component" value="Unassembled WGS sequence"/>
</dbReference>
<proteinExistence type="predicted"/>
<dbReference type="AlphaFoldDB" id="A0A1X1K0B9"/>
<organism evidence="1 2">
    <name type="scientific">Streptococcus mitis</name>
    <dbReference type="NCBI Taxonomy" id="28037"/>
    <lineage>
        <taxon>Bacteria</taxon>
        <taxon>Bacillati</taxon>
        <taxon>Bacillota</taxon>
        <taxon>Bacilli</taxon>
        <taxon>Lactobacillales</taxon>
        <taxon>Streptococcaceae</taxon>
        <taxon>Streptococcus</taxon>
        <taxon>Streptococcus mitis group</taxon>
    </lineage>
</organism>
<name>A0A1X1K0B9_STRMT</name>
<reference evidence="1 2" key="1">
    <citation type="journal article" date="2016" name="Eur. J. Clin. Microbiol. Infect. Dis.">
        <title>Whole genome sequencing as a tool for phylogenetic analysis of clinical strains of Mitis group streptococci.</title>
        <authorList>
            <person name="Rasmussen L.H."/>
            <person name="Dargis R."/>
            <person name="Hojholt K."/>
            <person name="Christensen J.J."/>
            <person name="Skovgaard O."/>
            <person name="Justesen U.S."/>
            <person name="Rosenvinge F.S."/>
            <person name="Moser C."/>
            <person name="Lukjancenko O."/>
            <person name="Rasmussen S."/>
            <person name="Nielsen X.C."/>
        </authorList>
    </citation>
    <scope>NUCLEOTIDE SEQUENCE [LARGE SCALE GENOMIC DNA]</scope>
    <source>
        <strain evidence="1 2">RH_43861_09</strain>
    </source>
</reference>
<protein>
    <submittedName>
        <fullName evidence="1">Uncharacterized protein</fullName>
    </submittedName>
</protein>
<gene>
    <name evidence="1" type="ORF">B7699_09155</name>
</gene>
<dbReference type="RefSeq" id="WP_084928012.1">
    <property type="nucleotide sequence ID" value="NZ_NCVG01000023.1"/>
</dbReference>
<accession>A0A1X1K0B9</accession>
<sequence length="78" mass="9137">MRSWLIFVKFGKVAIGIYIFPKAELVAVVLGSFDLTDDYTHSFCMDSVVWSDEDFYYVRFIVGRFTLFSPEIEFLFSL</sequence>
<comment type="caution">
    <text evidence="1">The sequence shown here is derived from an EMBL/GenBank/DDBJ whole genome shotgun (WGS) entry which is preliminary data.</text>
</comment>
<evidence type="ECO:0000313" key="2">
    <source>
        <dbReference type="Proteomes" id="UP000193863"/>
    </source>
</evidence>
<dbReference type="EMBL" id="NCVG01000023">
    <property type="protein sequence ID" value="ORO92671.1"/>
    <property type="molecule type" value="Genomic_DNA"/>
</dbReference>
<evidence type="ECO:0000313" key="1">
    <source>
        <dbReference type="EMBL" id="ORO92671.1"/>
    </source>
</evidence>